<name>A0A3B5B7A2_9TELE</name>
<sequence>MNRSCYTNSFLFPQSCLPVQTRSAGPVEEEPAAAESQQEVRDEAGRLLPAATHQRSQAGGRRQLLVSGRKCRNHCGCDSDRFVKLE</sequence>
<reference evidence="2" key="1">
    <citation type="submission" date="2023-09" db="UniProtKB">
        <authorList>
            <consortium name="Ensembl"/>
        </authorList>
    </citation>
    <scope>IDENTIFICATION</scope>
</reference>
<evidence type="ECO:0000256" key="1">
    <source>
        <dbReference type="SAM" id="MobiDB-lite"/>
    </source>
</evidence>
<feature type="region of interest" description="Disordered" evidence="1">
    <location>
        <begin position="22"/>
        <end position="41"/>
    </location>
</feature>
<dbReference type="Ensembl" id="ENSSPAT00000029423.1">
    <property type="protein sequence ID" value="ENSSPAP00000028955.1"/>
    <property type="gene ID" value="ENSSPAG00000021792.1"/>
</dbReference>
<proteinExistence type="predicted"/>
<evidence type="ECO:0000313" key="2">
    <source>
        <dbReference type="Ensembl" id="ENSSPAP00000028955.1"/>
    </source>
</evidence>
<organism evidence="2">
    <name type="scientific">Stegastes partitus</name>
    <name type="common">bicolor damselfish</name>
    <dbReference type="NCBI Taxonomy" id="144197"/>
    <lineage>
        <taxon>Eukaryota</taxon>
        <taxon>Metazoa</taxon>
        <taxon>Chordata</taxon>
        <taxon>Craniata</taxon>
        <taxon>Vertebrata</taxon>
        <taxon>Euteleostomi</taxon>
        <taxon>Actinopterygii</taxon>
        <taxon>Neopterygii</taxon>
        <taxon>Teleostei</taxon>
        <taxon>Neoteleostei</taxon>
        <taxon>Acanthomorphata</taxon>
        <taxon>Ovalentaria</taxon>
        <taxon>Pomacentridae</taxon>
        <taxon>Stegastes</taxon>
    </lineage>
</organism>
<accession>A0A3B5B7A2</accession>
<dbReference type="AlphaFoldDB" id="A0A3B5B7A2"/>
<protein>
    <submittedName>
        <fullName evidence="2">Uncharacterized protein</fullName>
    </submittedName>
</protein>